<sequence>MNSKYDPLYVDYLVYFNRDRDYFECHEVLEELWLAEDREPVYKGLLQVAVGMYHYRNQNLRGAQLMLTSAVQILEPYPEQLMGIELGLLLSSCRNALEKLQHSGQTPVPYHDYTIVISDDELEEAVYQRSKELKPNIPQRRSPTRGKVYEERMKAMGKNGFTS</sequence>
<dbReference type="PANTHER" id="PTHR34796">
    <property type="entry name" value="EXPRESSED PROTEIN"/>
    <property type="match status" value="1"/>
</dbReference>
<comment type="caution">
    <text evidence="1">The sequence shown here is derived from an EMBL/GenBank/DDBJ whole genome shotgun (WGS) entry which is preliminary data.</text>
</comment>
<dbReference type="SUPFAM" id="SSF140663">
    <property type="entry name" value="TTHA0068-like"/>
    <property type="match status" value="1"/>
</dbReference>
<reference evidence="1 2" key="1">
    <citation type="submission" date="2020-08" db="EMBL/GenBank/DDBJ databases">
        <title>A Genomic Blueprint of the Chicken Gut Microbiome.</title>
        <authorList>
            <person name="Gilroy R."/>
            <person name="Ravi A."/>
            <person name="Getino M."/>
            <person name="Pursley I."/>
            <person name="Horton D.L."/>
            <person name="Alikhan N.-F."/>
            <person name="Baker D."/>
            <person name="Gharbi K."/>
            <person name="Hall N."/>
            <person name="Watson M."/>
            <person name="Adriaenssens E.M."/>
            <person name="Foster-Nyarko E."/>
            <person name="Jarju S."/>
            <person name="Secka A."/>
            <person name="Antonio M."/>
            <person name="Oren A."/>
            <person name="Chaudhuri R."/>
            <person name="La Ragione R.M."/>
            <person name="Hildebrand F."/>
            <person name="Pallen M.J."/>
        </authorList>
    </citation>
    <scope>NUCLEOTIDE SEQUENCE [LARGE SCALE GENOMIC DNA]</scope>
    <source>
        <strain evidence="1 2">Sa2BVA9</strain>
    </source>
</reference>
<evidence type="ECO:0000313" key="1">
    <source>
        <dbReference type="EMBL" id="MBD7967083.1"/>
    </source>
</evidence>
<name>A0ABR8SUB4_9BACL</name>
<dbReference type="InterPro" id="IPR005500">
    <property type="entry name" value="DUF309"/>
</dbReference>
<gene>
    <name evidence="1" type="ORF">H9647_03325</name>
</gene>
<accession>A0ABR8SUB4</accession>
<protein>
    <submittedName>
        <fullName evidence="1">DUF309 domain-containing protein</fullName>
    </submittedName>
</protein>
<proteinExistence type="predicted"/>
<evidence type="ECO:0000313" key="2">
    <source>
        <dbReference type="Proteomes" id="UP000608071"/>
    </source>
</evidence>
<dbReference type="RefSeq" id="WP_191798142.1">
    <property type="nucleotide sequence ID" value="NZ_JACSQL010000001.1"/>
</dbReference>
<organism evidence="1 2">
    <name type="scientific">Paenibacillus gallinarum</name>
    <dbReference type="NCBI Taxonomy" id="2762232"/>
    <lineage>
        <taxon>Bacteria</taxon>
        <taxon>Bacillati</taxon>
        <taxon>Bacillota</taxon>
        <taxon>Bacilli</taxon>
        <taxon>Bacillales</taxon>
        <taxon>Paenibacillaceae</taxon>
        <taxon>Paenibacillus</taxon>
    </lineage>
</organism>
<dbReference type="InterPro" id="IPR023203">
    <property type="entry name" value="TTHA0068_sf"/>
</dbReference>
<dbReference type="Gene3D" id="1.10.3450.10">
    <property type="entry name" value="TTHA0068-like"/>
    <property type="match status" value="1"/>
</dbReference>
<keyword evidence="2" id="KW-1185">Reference proteome</keyword>
<dbReference type="PANTHER" id="PTHR34796:SF1">
    <property type="entry name" value="EXPRESSED PROTEIN"/>
    <property type="match status" value="1"/>
</dbReference>
<dbReference type="Proteomes" id="UP000608071">
    <property type="component" value="Unassembled WGS sequence"/>
</dbReference>
<dbReference type="EMBL" id="JACSQL010000001">
    <property type="protein sequence ID" value="MBD7967083.1"/>
    <property type="molecule type" value="Genomic_DNA"/>
</dbReference>
<dbReference type="Pfam" id="PF03745">
    <property type="entry name" value="DUF309"/>
    <property type="match status" value="1"/>
</dbReference>